<reference evidence="6" key="1">
    <citation type="submission" date="2021-02" db="EMBL/GenBank/DDBJ databases">
        <title>Genomic Encyclopedia of Type Strains, Phase IV (KMG-V): Genome sequencing to study the core and pangenomes of soil and plant-associated prokaryotes.</title>
        <authorList>
            <person name="Whitman W."/>
        </authorList>
    </citation>
    <scope>NUCLEOTIDE SEQUENCE</scope>
    <source>
        <strain evidence="6">USDA 406</strain>
    </source>
</reference>
<feature type="transmembrane region" description="Helical" evidence="4">
    <location>
        <begin position="240"/>
        <end position="259"/>
    </location>
</feature>
<dbReference type="GeneID" id="92954188"/>
<organism evidence="6 8">
    <name type="scientific">Bradyrhizobium elkanii</name>
    <dbReference type="NCBI Taxonomy" id="29448"/>
    <lineage>
        <taxon>Bacteria</taxon>
        <taxon>Pseudomonadati</taxon>
        <taxon>Pseudomonadota</taxon>
        <taxon>Alphaproteobacteria</taxon>
        <taxon>Hyphomicrobiales</taxon>
        <taxon>Nitrobacteraceae</taxon>
        <taxon>Bradyrhizobium</taxon>
    </lineage>
</organism>
<sequence>MDRGRLTIIAALGTAQTLAWGSSYYLPAILADPIAHDLGISSNWFFAAFSASLVISGLLGPRVGRQIDRVGGRQVLCASNVVLAAGLALLGASGSVWTMSAAWLLLGIGMGLGLYDAAFGTLGRIYGNDARAAITGITLIAGFASTVGWPLSSLGLATIGWRETCYAWAIAHLVIGLPLNLLLPRTERAASSQALHVKPHIRIDRTMVVLSFAFAAAWTVTSAMAAHLPRIVEAFGATPAQAVFAGMMIGPAQVAARILEAGFLSRFHPLLSTRLACLTHPIGACVIGIFGGGAAAAFALLHGAGNGILTIARGTLPLAIFGSENYAYRLGLIGAPSRICQALAPLAFGLLIEPMGRAVVVVSAGLSLSALIALAMLPRTKSAPSSAPAE</sequence>
<feature type="transmembrane region" description="Helical" evidence="4">
    <location>
        <begin position="103"/>
        <end position="122"/>
    </location>
</feature>
<name>A0A1E3EMZ3_BRAEL</name>
<evidence type="ECO:0000256" key="3">
    <source>
        <dbReference type="ARBA" id="ARBA00023136"/>
    </source>
</evidence>
<proteinExistence type="predicted"/>
<dbReference type="AlphaFoldDB" id="A0A1E3EMZ3"/>
<dbReference type="InterPro" id="IPR011701">
    <property type="entry name" value="MFS"/>
</dbReference>
<dbReference type="SUPFAM" id="SSF103473">
    <property type="entry name" value="MFS general substrate transporter"/>
    <property type="match status" value="1"/>
</dbReference>
<evidence type="ECO:0000256" key="1">
    <source>
        <dbReference type="ARBA" id="ARBA00022692"/>
    </source>
</evidence>
<gene>
    <name evidence="7" type="ORF">ABIF29_004653</name>
    <name evidence="6" type="ORF">JOH49_006544</name>
</gene>
<feature type="transmembrane region" description="Helical" evidence="4">
    <location>
        <begin position="358"/>
        <end position="377"/>
    </location>
</feature>
<feature type="transmembrane region" description="Helical" evidence="4">
    <location>
        <begin position="134"/>
        <end position="160"/>
    </location>
</feature>
<evidence type="ECO:0000313" key="9">
    <source>
        <dbReference type="Proteomes" id="UP001565471"/>
    </source>
</evidence>
<accession>A0A1E3EMZ3</accession>
<reference evidence="7 9" key="2">
    <citation type="submission" date="2024-07" db="EMBL/GenBank/DDBJ databases">
        <title>Genomic Encyclopedia of Type Strains, Phase V (KMG-V): Genome sequencing to study the core and pangenomes of soil and plant-associated prokaryotes.</title>
        <authorList>
            <person name="Whitman W."/>
        </authorList>
    </citation>
    <scope>NUCLEOTIDE SEQUENCE [LARGE SCALE GENOMIC DNA]</scope>
    <source>
        <strain evidence="7 9">USDA 415</strain>
    </source>
</reference>
<protein>
    <submittedName>
        <fullName evidence="6 7">MFS family arabinose efflux permease</fullName>
    </submittedName>
</protein>
<feature type="transmembrane region" description="Helical" evidence="4">
    <location>
        <begin position="208"/>
        <end position="228"/>
    </location>
</feature>
<dbReference type="GO" id="GO:0022857">
    <property type="term" value="F:transmembrane transporter activity"/>
    <property type="evidence" value="ECO:0007669"/>
    <property type="project" value="InterPro"/>
</dbReference>
<evidence type="ECO:0000259" key="5">
    <source>
        <dbReference type="PROSITE" id="PS50850"/>
    </source>
</evidence>
<evidence type="ECO:0000313" key="7">
    <source>
        <dbReference type="EMBL" id="MEY9317854.1"/>
    </source>
</evidence>
<dbReference type="RefSeq" id="WP_026192868.1">
    <property type="nucleotide sequence ID" value="NZ_BJNL01000080.1"/>
</dbReference>
<dbReference type="eggNOG" id="COG2814">
    <property type="taxonomic scope" value="Bacteria"/>
</dbReference>
<keyword evidence="3 4" id="KW-0472">Membrane</keyword>
<evidence type="ECO:0000313" key="8">
    <source>
        <dbReference type="Proteomes" id="UP000673383"/>
    </source>
</evidence>
<feature type="transmembrane region" description="Helical" evidence="4">
    <location>
        <begin position="271"/>
        <end position="290"/>
    </location>
</feature>
<dbReference type="InterPro" id="IPR020846">
    <property type="entry name" value="MFS_dom"/>
</dbReference>
<dbReference type="OrthoDB" id="7200137at2"/>
<keyword evidence="2 4" id="KW-1133">Transmembrane helix</keyword>
<keyword evidence="1 4" id="KW-0812">Transmembrane</keyword>
<evidence type="ECO:0000313" key="6">
    <source>
        <dbReference type="EMBL" id="MBP1296791.1"/>
    </source>
</evidence>
<dbReference type="Proteomes" id="UP000673383">
    <property type="component" value="Unassembled WGS sequence"/>
</dbReference>
<dbReference type="InterPro" id="IPR036259">
    <property type="entry name" value="MFS_trans_sf"/>
</dbReference>
<feature type="transmembrane region" description="Helical" evidence="4">
    <location>
        <begin position="75"/>
        <end position="97"/>
    </location>
</feature>
<evidence type="ECO:0000256" key="4">
    <source>
        <dbReference type="SAM" id="Phobius"/>
    </source>
</evidence>
<feature type="transmembrane region" description="Helical" evidence="4">
    <location>
        <begin position="43"/>
        <end position="63"/>
    </location>
</feature>
<dbReference type="EMBL" id="JBGBZA010000002">
    <property type="protein sequence ID" value="MEY9317854.1"/>
    <property type="molecule type" value="Genomic_DNA"/>
</dbReference>
<dbReference type="Gene3D" id="1.20.1250.20">
    <property type="entry name" value="MFS general substrate transporter like domains"/>
    <property type="match status" value="1"/>
</dbReference>
<dbReference type="EMBL" id="JAFICZ010000001">
    <property type="protein sequence ID" value="MBP1296791.1"/>
    <property type="molecule type" value="Genomic_DNA"/>
</dbReference>
<keyword evidence="9" id="KW-1185">Reference proteome</keyword>
<feature type="domain" description="Major facilitator superfamily (MFS) profile" evidence="5">
    <location>
        <begin position="1"/>
        <end position="381"/>
    </location>
</feature>
<dbReference type="Pfam" id="PF07690">
    <property type="entry name" value="MFS_1"/>
    <property type="match status" value="1"/>
</dbReference>
<dbReference type="Proteomes" id="UP001565471">
    <property type="component" value="Unassembled WGS sequence"/>
</dbReference>
<comment type="caution">
    <text evidence="6">The sequence shown here is derived from an EMBL/GenBank/DDBJ whole genome shotgun (WGS) entry which is preliminary data.</text>
</comment>
<evidence type="ECO:0000256" key="2">
    <source>
        <dbReference type="ARBA" id="ARBA00022989"/>
    </source>
</evidence>
<feature type="transmembrane region" description="Helical" evidence="4">
    <location>
        <begin position="166"/>
        <end position="183"/>
    </location>
</feature>
<dbReference type="PROSITE" id="PS50850">
    <property type="entry name" value="MFS"/>
    <property type="match status" value="1"/>
</dbReference>